<dbReference type="InterPro" id="IPR010734">
    <property type="entry name" value="Copine_C"/>
</dbReference>
<dbReference type="InterPro" id="IPR037768">
    <property type="entry name" value="C2B_Copine"/>
</dbReference>
<dbReference type="Pfam" id="PF00168">
    <property type="entry name" value="C2"/>
    <property type="match status" value="2"/>
</dbReference>
<dbReference type="CDD" id="cd04047">
    <property type="entry name" value="C2B_Copine"/>
    <property type="match status" value="1"/>
</dbReference>
<dbReference type="Gene3D" id="2.60.40.150">
    <property type="entry name" value="C2 domain"/>
    <property type="match status" value="2"/>
</dbReference>
<dbReference type="PROSITE" id="PS50234">
    <property type="entry name" value="VWFA"/>
    <property type="match status" value="1"/>
</dbReference>
<dbReference type="RefSeq" id="XP_002732563.1">
    <property type="nucleotide sequence ID" value="XM_002732517.2"/>
</dbReference>
<dbReference type="GeneID" id="100367109"/>
<dbReference type="InterPro" id="IPR000008">
    <property type="entry name" value="C2_dom"/>
</dbReference>
<dbReference type="InterPro" id="IPR002035">
    <property type="entry name" value="VWF_A"/>
</dbReference>
<evidence type="ECO:0000256" key="2">
    <source>
        <dbReference type="ARBA" id="ARBA00022737"/>
    </source>
</evidence>
<dbReference type="InterPro" id="IPR036465">
    <property type="entry name" value="vWFA_dom_sf"/>
</dbReference>
<keyword evidence="2" id="KW-0677">Repeat</keyword>
<feature type="domain" description="C2" evidence="3">
    <location>
        <begin position="84"/>
        <end position="210"/>
    </location>
</feature>
<dbReference type="SUPFAM" id="SSF49562">
    <property type="entry name" value="C2 domain (Calcium/lipid-binding domain, CaLB)"/>
    <property type="match status" value="2"/>
</dbReference>
<dbReference type="SUPFAM" id="SSF53300">
    <property type="entry name" value="vWA-like"/>
    <property type="match status" value="1"/>
</dbReference>
<dbReference type="InterPro" id="IPR045052">
    <property type="entry name" value="Copine"/>
</dbReference>
<evidence type="ECO:0000313" key="5">
    <source>
        <dbReference type="Proteomes" id="UP000694865"/>
    </source>
</evidence>
<dbReference type="SMART" id="SM00239">
    <property type="entry name" value="C2"/>
    <property type="match status" value="2"/>
</dbReference>
<feature type="domain" description="C2" evidence="3">
    <location>
        <begin position="1"/>
        <end position="79"/>
    </location>
</feature>
<dbReference type="PANTHER" id="PTHR10857">
    <property type="entry name" value="COPINE"/>
    <property type="match status" value="1"/>
</dbReference>
<dbReference type="Pfam" id="PF07002">
    <property type="entry name" value="Copine"/>
    <property type="match status" value="1"/>
</dbReference>
<dbReference type="InterPro" id="IPR035892">
    <property type="entry name" value="C2_domain_sf"/>
</dbReference>
<organism evidence="5 6">
    <name type="scientific">Saccoglossus kowalevskii</name>
    <name type="common">Acorn worm</name>
    <dbReference type="NCBI Taxonomy" id="10224"/>
    <lineage>
        <taxon>Eukaryota</taxon>
        <taxon>Metazoa</taxon>
        <taxon>Hemichordata</taxon>
        <taxon>Enteropneusta</taxon>
        <taxon>Harrimaniidae</taxon>
        <taxon>Saccoglossus</taxon>
    </lineage>
</organism>
<feature type="domain" description="VWFA" evidence="4">
    <location>
        <begin position="254"/>
        <end position="450"/>
    </location>
</feature>
<accession>A0ABM0GLI1</accession>
<keyword evidence="5" id="KW-1185">Reference proteome</keyword>
<proteinExistence type="inferred from homology"/>
<protein>
    <submittedName>
        <fullName evidence="6">Copine-8-like</fullName>
    </submittedName>
</protein>
<name>A0ABM0GLI1_SACKO</name>
<dbReference type="Proteomes" id="UP000694865">
    <property type="component" value="Unplaced"/>
</dbReference>
<sequence length="506" mass="57552">MGKDAFVEFGRTEIIWNNLNPDFVKKFKLDYFFEERQELKFELYDMDSKDHNLQKHDYLGEVQCSLGEICSSQKLKLPIKYRSKSNCGTMILSAEEVGESRDVISLQFKAEGLDKMDLFGKSDPFLVFYRQNDDGQSFTITHKTEKVKRTLNPTWKPFTIPVMALCGNDYDRILKVECWDWNMGGSHDLIGEFTTTMRQLTRGVNMSNVYEVINFEKKKKKSKYNHSGTVLLEKCQVHPRYSFLDYIRGGTEIHTTIAIDFTSSNGKPNEPGSLHFLHGDTPNIYEKVLRTVGRVLEDYDSTKKIPGLGFGARIPPDGKVAFDFFLNGHPNNPYCRGINGVIDAYKHALNTVYLHGPTNFAPVIRHVSTFADNHKEGHHYFVLLIITDGSISDMARTKDAIVEAATLPMSIVIVGVGDEDFSAMEELDGDNVRVTGSDGTAAVRDIVQFVCFRDFLDANNDVKSKSRLAREVLEEIPDQFLDWMTMHEVKPRNLPTVKPMSYNTIV</sequence>
<dbReference type="CDD" id="cd04048">
    <property type="entry name" value="C2A_Copine"/>
    <property type="match status" value="1"/>
</dbReference>
<comment type="similarity">
    <text evidence="1">Belongs to the copine family.</text>
</comment>
<dbReference type="PROSITE" id="PS50004">
    <property type="entry name" value="C2"/>
    <property type="match status" value="2"/>
</dbReference>
<evidence type="ECO:0000259" key="4">
    <source>
        <dbReference type="PROSITE" id="PS50234"/>
    </source>
</evidence>
<evidence type="ECO:0000256" key="1">
    <source>
        <dbReference type="ARBA" id="ARBA00009048"/>
    </source>
</evidence>
<reference evidence="6" key="1">
    <citation type="submission" date="2025-08" db="UniProtKB">
        <authorList>
            <consortium name="RefSeq"/>
        </authorList>
    </citation>
    <scope>IDENTIFICATION</scope>
    <source>
        <tissue evidence="6">Testes</tissue>
    </source>
</reference>
<evidence type="ECO:0000313" key="6">
    <source>
        <dbReference type="RefSeq" id="XP_002732563.1"/>
    </source>
</evidence>
<dbReference type="PANTHER" id="PTHR10857:SF106">
    <property type="entry name" value="C2 DOMAIN-CONTAINING PROTEIN"/>
    <property type="match status" value="1"/>
</dbReference>
<dbReference type="SMART" id="SM00327">
    <property type="entry name" value="VWA"/>
    <property type="match status" value="1"/>
</dbReference>
<gene>
    <name evidence="6" type="primary">LOC100367109</name>
</gene>
<evidence type="ECO:0000259" key="3">
    <source>
        <dbReference type="PROSITE" id="PS50004"/>
    </source>
</evidence>